<dbReference type="EMBL" id="GAPW01004983">
    <property type="protein sequence ID" value="JAC08615.1"/>
    <property type="molecule type" value="mRNA"/>
</dbReference>
<dbReference type="SMART" id="SM00440">
    <property type="entry name" value="ZnF_C2C2"/>
    <property type="match status" value="1"/>
</dbReference>
<dbReference type="GO" id="GO:0003899">
    <property type="term" value="F:DNA-directed RNA polymerase activity"/>
    <property type="evidence" value="ECO:0007669"/>
    <property type="project" value="InterPro"/>
</dbReference>
<dbReference type="VEuPathDB" id="VectorBase:AALF019333"/>
<dbReference type="Pfam" id="PF01096">
    <property type="entry name" value="Zn_ribbon_TFIIS"/>
    <property type="match status" value="1"/>
</dbReference>
<evidence type="ECO:0000256" key="10">
    <source>
        <dbReference type="ARBA" id="ARBA00031781"/>
    </source>
</evidence>
<dbReference type="GO" id="GO:0006363">
    <property type="term" value="P:termination of RNA polymerase I transcription"/>
    <property type="evidence" value="ECO:0007669"/>
    <property type="project" value="TreeGrafter"/>
</dbReference>
<dbReference type="VEuPathDB" id="VectorBase:AALFPA_059365"/>
<dbReference type="PANTHER" id="PTHR11239:SF14">
    <property type="entry name" value="DNA-DIRECTED RNA POLYMERASE I SUBUNIT RPA12"/>
    <property type="match status" value="1"/>
</dbReference>
<evidence type="ECO:0000256" key="9">
    <source>
        <dbReference type="ARBA" id="ARBA00023242"/>
    </source>
</evidence>
<keyword evidence="6 12" id="KW-0863">Zinc-finger</keyword>
<evidence type="ECO:0000256" key="8">
    <source>
        <dbReference type="ARBA" id="ARBA00023163"/>
    </source>
</evidence>
<dbReference type="GO" id="GO:0003676">
    <property type="term" value="F:nucleic acid binding"/>
    <property type="evidence" value="ECO:0007669"/>
    <property type="project" value="InterPro"/>
</dbReference>
<dbReference type="PROSITE" id="PS01030">
    <property type="entry name" value="RNA_POL_M_15KD"/>
    <property type="match status" value="1"/>
</dbReference>
<evidence type="ECO:0000256" key="7">
    <source>
        <dbReference type="ARBA" id="ARBA00022833"/>
    </source>
</evidence>
<keyword evidence="7" id="KW-0862">Zinc</keyword>
<name>A0A023EI75_AEDAL</name>
<dbReference type="PROSITE" id="PS00466">
    <property type="entry name" value="ZF_TFIIS_1"/>
    <property type="match status" value="1"/>
</dbReference>
<evidence type="ECO:0000259" key="13">
    <source>
        <dbReference type="PROSITE" id="PS51133"/>
    </source>
</evidence>
<dbReference type="PANTHER" id="PTHR11239">
    <property type="entry name" value="DNA-DIRECTED RNA POLYMERASE"/>
    <property type="match status" value="1"/>
</dbReference>
<keyword evidence="9" id="KW-0539">Nucleus</keyword>
<reference evidence="14" key="1">
    <citation type="journal article" date="2014" name="PLoS Negl. Trop. Dis.">
        <title>Identification and characterization of seminal fluid proteins in the Asian tiger mosquito, Aedes albopictus.</title>
        <authorList>
            <person name="Boes K.E."/>
            <person name="Ribeiro J.M."/>
            <person name="Wong A."/>
            <person name="Harrington L.C."/>
            <person name="Wolfner M.F."/>
            <person name="Sirot L.K."/>
        </authorList>
    </citation>
    <scope>NUCLEOTIDE SEQUENCE</scope>
    <source>
        <tissue evidence="14">Reproductive organs</tissue>
    </source>
</reference>
<evidence type="ECO:0000256" key="2">
    <source>
        <dbReference type="ARBA" id="ARBA00008925"/>
    </source>
</evidence>
<accession>A0A023EI75</accession>
<dbReference type="CDD" id="cd10507">
    <property type="entry name" value="Zn-ribbon_RPA12"/>
    <property type="match status" value="1"/>
</dbReference>
<dbReference type="GO" id="GO:0005736">
    <property type="term" value="C:RNA polymerase I complex"/>
    <property type="evidence" value="ECO:0007669"/>
    <property type="project" value="TreeGrafter"/>
</dbReference>
<evidence type="ECO:0000256" key="3">
    <source>
        <dbReference type="ARBA" id="ARBA00018784"/>
    </source>
</evidence>
<evidence type="ECO:0000256" key="12">
    <source>
        <dbReference type="PROSITE-ProRule" id="PRU00472"/>
    </source>
</evidence>
<feature type="non-terminal residue" evidence="14">
    <location>
        <position position="1"/>
    </location>
</feature>
<dbReference type="GO" id="GO:0008270">
    <property type="term" value="F:zinc ion binding"/>
    <property type="evidence" value="ECO:0007669"/>
    <property type="project" value="UniProtKB-KW"/>
</dbReference>
<keyword evidence="5" id="KW-0479">Metal-binding</keyword>
<feature type="domain" description="TFIIS-type" evidence="13">
    <location>
        <begin position="133"/>
        <end position="173"/>
    </location>
</feature>
<proteinExistence type="evidence at transcript level"/>
<dbReference type="VEuPathDB" id="VectorBase:AALC636_004097"/>
<keyword evidence="4 14" id="KW-0240">DNA-directed RNA polymerase</keyword>
<comment type="function">
    <text evidence="11">Core component of RNA polymerase I (Pol I), a DNA-dependent RNA polymerase which synthesizes ribosomal RNA precursors using the four ribonucleoside triphosphates as substrates. Can mediate Pol I proofreading of the nascent RNA transcript. Anchors into the Pol I active site to monitor transcription fidelity and cleave mis-incorporated 5'-ribonucleotides.</text>
</comment>
<dbReference type="InterPro" id="IPR001222">
    <property type="entry name" value="Znf_TFIIS"/>
</dbReference>
<evidence type="ECO:0000256" key="1">
    <source>
        <dbReference type="ARBA" id="ARBA00004604"/>
    </source>
</evidence>
<dbReference type="InterPro" id="IPR012164">
    <property type="entry name" value="Rpa12/Rpb9/Rpc10/TFS"/>
</dbReference>
<keyword evidence="8" id="KW-0804">Transcription</keyword>
<protein>
    <recommendedName>
        <fullName evidence="3">DNA-directed RNA polymerase I subunit RPA12</fullName>
    </recommendedName>
    <alternativeName>
        <fullName evidence="10">DNA-directed RNA polymerase I subunit H</fullName>
    </alternativeName>
</protein>
<dbReference type="Gene3D" id="2.20.25.10">
    <property type="match status" value="1"/>
</dbReference>
<comment type="subcellular location">
    <subcellularLocation>
        <location evidence="1">Nucleus</location>
        <location evidence="1">Nucleolus</location>
    </subcellularLocation>
</comment>
<evidence type="ECO:0000256" key="6">
    <source>
        <dbReference type="ARBA" id="ARBA00022771"/>
    </source>
</evidence>
<sequence>NKFKKIFKILKIVSRNFLCGKGFCRKCVTLVHRASCTWFYTFVYIRSSTSYSAKMDYKSSITPGFCPDCGSILPLLRMTGGVSCYSCHKAYDESVYGTMEVNYKIHFNSYESRKAEKQQGSQKTAAAAEGPVVSRKCPKCDNDKMSYATVQLRSADEGQTVFFTCTKCQFKESENS</sequence>
<comment type="similarity">
    <text evidence="2">Belongs to the archaeal RpoM/eukaryotic RPA12/RPB9/RPC11 RNA polymerase family.</text>
</comment>
<dbReference type="SUPFAM" id="SSF57783">
    <property type="entry name" value="Zinc beta-ribbon"/>
    <property type="match status" value="1"/>
</dbReference>
<dbReference type="PROSITE" id="PS51133">
    <property type="entry name" value="ZF_TFIIS_2"/>
    <property type="match status" value="1"/>
</dbReference>
<evidence type="ECO:0000313" key="14">
    <source>
        <dbReference type="EMBL" id="JAC08615.1"/>
    </source>
</evidence>
<evidence type="ECO:0000256" key="11">
    <source>
        <dbReference type="ARBA" id="ARBA00044497"/>
    </source>
</evidence>
<dbReference type="InterPro" id="IPR034004">
    <property type="entry name" value="Zn_ribbon_RPA12_C"/>
</dbReference>
<evidence type="ECO:0000256" key="4">
    <source>
        <dbReference type="ARBA" id="ARBA00022478"/>
    </source>
</evidence>
<evidence type="ECO:0000256" key="5">
    <source>
        <dbReference type="ARBA" id="ARBA00022723"/>
    </source>
</evidence>
<organism evidence="14">
    <name type="scientific">Aedes albopictus</name>
    <name type="common">Asian tiger mosquito</name>
    <name type="synonym">Stegomyia albopicta</name>
    <dbReference type="NCBI Taxonomy" id="7160"/>
    <lineage>
        <taxon>Eukaryota</taxon>
        <taxon>Metazoa</taxon>
        <taxon>Ecdysozoa</taxon>
        <taxon>Arthropoda</taxon>
        <taxon>Hexapoda</taxon>
        <taxon>Insecta</taxon>
        <taxon>Pterygota</taxon>
        <taxon>Neoptera</taxon>
        <taxon>Endopterygota</taxon>
        <taxon>Diptera</taxon>
        <taxon>Nematocera</taxon>
        <taxon>Culicoidea</taxon>
        <taxon>Culicidae</taxon>
        <taxon>Culicinae</taxon>
        <taxon>Aedini</taxon>
        <taxon>Aedes</taxon>
        <taxon>Stegomyia</taxon>
    </lineage>
</organism>
<dbReference type="AlphaFoldDB" id="A0A023EI75"/>
<dbReference type="InterPro" id="IPR019761">
    <property type="entry name" value="DNA-dir_RNA_pol-M_15_CS"/>
</dbReference>